<dbReference type="InterPro" id="IPR012762">
    <property type="entry name" value="Ubiq_biosynth_COQ9"/>
</dbReference>
<comment type="pathway">
    <text evidence="1">Cofactor biosynthesis; ubiquinone biosynthesis.</text>
</comment>
<evidence type="ECO:0000256" key="4">
    <source>
        <dbReference type="ARBA" id="ARBA00022946"/>
    </source>
</evidence>
<evidence type="ECO:0000259" key="8">
    <source>
        <dbReference type="Pfam" id="PF08511"/>
    </source>
</evidence>
<protein>
    <submittedName>
        <fullName evidence="9">COQ9 enzyme domain containing protein</fullName>
    </submittedName>
</protein>
<keyword evidence="4" id="KW-0809">Transit peptide</keyword>
<dbReference type="PANTHER" id="PTHR21427">
    <property type="entry name" value="UBIQUINONE BIOSYNTHESIS PROTEIN COQ9, MITOCHONDRIAL"/>
    <property type="match status" value="1"/>
</dbReference>
<comment type="similarity">
    <text evidence="2">Belongs to the COQ9 family.</text>
</comment>
<dbReference type="GO" id="GO:0006744">
    <property type="term" value="P:ubiquinone biosynthetic process"/>
    <property type="evidence" value="ECO:0007669"/>
    <property type="project" value="UniProtKB-KW"/>
</dbReference>
<dbReference type="Pfam" id="PF08511">
    <property type="entry name" value="COQ9"/>
    <property type="match status" value="1"/>
</dbReference>
<comment type="caution">
    <text evidence="9">The sequence shown here is derived from an EMBL/GenBank/DDBJ whole genome shotgun (WGS) entry which is preliminary data.</text>
</comment>
<dbReference type="GO" id="GO:0008289">
    <property type="term" value="F:lipid binding"/>
    <property type="evidence" value="ECO:0007669"/>
    <property type="project" value="UniProtKB-KW"/>
</dbReference>
<dbReference type="PANTHER" id="PTHR21427:SF19">
    <property type="entry name" value="UBIQUINONE BIOSYNTHESIS PROTEIN COQ9, MITOCHONDRIAL"/>
    <property type="match status" value="1"/>
</dbReference>
<dbReference type="Gene3D" id="1.10.357.10">
    <property type="entry name" value="Tetracycline Repressor, domain 2"/>
    <property type="match status" value="1"/>
</dbReference>
<dbReference type="RefSeq" id="WP_159964605.1">
    <property type="nucleotide sequence ID" value="NZ_APKE01000014.1"/>
</dbReference>
<dbReference type="OrthoDB" id="7201143at2"/>
<feature type="compositionally biased region" description="Gly residues" evidence="7">
    <location>
        <begin position="228"/>
        <end position="239"/>
    </location>
</feature>
<keyword evidence="3" id="KW-0831">Ubiquinone biosynthesis</keyword>
<dbReference type="EMBL" id="APKE01000014">
    <property type="protein sequence ID" value="KAF0676475.1"/>
    <property type="molecule type" value="Genomic_DNA"/>
</dbReference>
<dbReference type="NCBIfam" id="TIGR02396">
    <property type="entry name" value="diverge_rpsU"/>
    <property type="match status" value="1"/>
</dbReference>
<gene>
    <name evidence="9" type="ORF">PMES_01207</name>
</gene>
<dbReference type="AlphaFoldDB" id="A0A921NRL0"/>
<evidence type="ECO:0000313" key="10">
    <source>
        <dbReference type="Proteomes" id="UP000698242"/>
    </source>
</evidence>
<feature type="domain" description="COQ9 C-terminal" evidence="8">
    <location>
        <begin position="116"/>
        <end position="186"/>
    </location>
</feature>
<proteinExistence type="inferred from homology"/>
<evidence type="ECO:0000313" key="9">
    <source>
        <dbReference type="EMBL" id="KAF0676475.1"/>
    </source>
</evidence>
<evidence type="ECO:0000256" key="2">
    <source>
        <dbReference type="ARBA" id="ARBA00010766"/>
    </source>
</evidence>
<dbReference type="InterPro" id="IPR013718">
    <property type="entry name" value="COQ9_C"/>
</dbReference>
<organism evidence="9 10">
    <name type="scientific">Profundibacterium mesophilum KAUST100406-0324</name>
    <dbReference type="NCBI Taxonomy" id="1037889"/>
    <lineage>
        <taxon>Bacteria</taxon>
        <taxon>Pseudomonadati</taxon>
        <taxon>Pseudomonadota</taxon>
        <taxon>Alphaproteobacteria</taxon>
        <taxon>Rhodobacterales</taxon>
        <taxon>Roseobacteraceae</taxon>
        <taxon>Profundibacterium</taxon>
    </lineage>
</organism>
<keyword evidence="10" id="KW-1185">Reference proteome</keyword>
<feature type="region of interest" description="Disordered" evidence="7">
    <location>
        <begin position="220"/>
        <end position="239"/>
    </location>
</feature>
<reference evidence="9" key="1">
    <citation type="submission" date="2013-03" db="EMBL/GenBank/DDBJ databases">
        <title>Genome Sequence of the Profundibacterium mesophilum strain KAUST100406-0324T from Red Sea, a novel genus in the family Rhodobacteraceae.</title>
        <authorList>
            <person name="Essack M."/>
            <person name="Alam I."/>
            <person name="Lafi F."/>
            <person name="Alawi W."/>
            <person name="Kamanu F."/>
            <person name="Al-Suwailem A."/>
            <person name="Lee O.O."/>
            <person name="Xu Y."/>
            <person name="Bajic V."/>
            <person name="Qian P.-Y."/>
            <person name="Archer J."/>
        </authorList>
    </citation>
    <scope>NUCLEOTIDE SEQUENCE</scope>
    <source>
        <strain evidence="9">KAUST100406-0324</strain>
    </source>
</reference>
<dbReference type="Proteomes" id="UP000698242">
    <property type="component" value="Unassembled WGS sequence"/>
</dbReference>
<evidence type="ECO:0000256" key="7">
    <source>
        <dbReference type="SAM" id="MobiDB-lite"/>
    </source>
</evidence>
<comment type="function">
    <text evidence="6">Membrane-associated protein that warps the membrane surface to access and bind aromatic isoprenes with high specificity, including ubiquinone (CoQ) isoprene intermediates and presents them directly to COQ7, therefore facilitating the COQ7-mediated hydroxylase step. Participates in the biosynthesis of coenzyme Q, also named ubiquinone, an essential lipid-soluble electron transporter for aerobic cellular respiration.</text>
</comment>
<evidence type="ECO:0000256" key="5">
    <source>
        <dbReference type="ARBA" id="ARBA00023121"/>
    </source>
</evidence>
<evidence type="ECO:0000256" key="3">
    <source>
        <dbReference type="ARBA" id="ARBA00022688"/>
    </source>
</evidence>
<accession>A0A921NRL0</accession>
<evidence type="ECO:0000256" key="6">
    <source>
        <dbReference type="ARBA" id="ARBA00058104"/>
    </source>
</evidence>
<evidence type="ECO:0000256" key="1">
    <source>
        <dbReference type="ARBA" id="ARBA00004749"/>
    </source>
</evidence>
<keyword evidence="5" id="KW-0446">Lipid-binding</keyword>
<name>A0A921NRL0_9RHOB</name>
<sequence>MTDEITDPRDRLLDAALLHVPFDGWSDATLRAAARDVDLSVEAARALFPRGGVDMALAFHRRGDARLRARLEREPLDGMRFRDRVMTAVRWRIEMIESREAVRRGTALLALPHHAADSTQALWETADHIWTALGDRSDDINWYTKRATLSAVYGATVLYWLGDDSPEQRDSWAFLDRRIEDVMRIETAKARMRSNPVLMRALAGPIWALSRVRAPRGIGRTDLPGRRFGPGQGGTRRGF</sequence>